<evidence type="ECO:0000313" key="3">
    <source>
        <dbReference type="Proteomes" id="UP001595384"/>
    </source>
</evidence>
<dbReference type="Gene3D" id="3.20.20.190">
    <property type="entry name" value="Phosphatidylinositol (PI) phosphodiesterase"/>
    <property type="match status" value="1"/>
</dbReference>
<reference evidence="3" key="1">
    <citation type="journal article" date="2019" name="Int. J. Syst. Evol. Microbiol.">
        <title>The Global Catalogue of Microorganisms (GCM) 10K type strain sequencing project: providing services to taxonomists for standard genome sequencing and annotation.</title>
        <authorList>
            <consortium name="The Broad Institute Genomics Platform"/>
            <consortium name="The Broad Institute Genome Sequencing Center for Infectious Disease"/>
            <person name="Wu L."/>
            <person name="Ma J."/>
        </authorList>
    </citation>
    <scope>NUCLEOTIDE SEQUENCE [LARGE SCALE GENOMIC DNA]</scope>
    <source>
        <strain evidence="3">KCTC 62784</strain>
    </source>
</reference>
<sequence length="237" mass="27451">MSYTLVGHRGVAGHYPENTPVSVQAAIDMGLRWIEVDVQPTKDNILVICHDHKIDRCSNGQGRVDELTYEQLCQHDFGSWFDPRFADQTIITLSQLLSLAASWQLRLNLEIKIDRHDPRLVVELLTQQLSESPLAPEHVLLSSFNHDVIRYAEQLCPNYKLGVLTERLTNKDRKLLDQVDAFSCHVNYRWLTERHLTELQRAGRQVWCYTVNQPETFKLLDQVDGVFSDFPERFYSA</sequence>
<evidence type="ECO:0000313" key="2">
    <source>
        <dbReference type="EMBL" id="MFC3024015.1"/>
    </source>
</evidence>
<dbReference type="PROSITE" id="PS51704">
    <property type="entry name" value="GP_PDE"/>
    <property type="match status" value="1"/>
</dbReference>
<dbReference type="RefSeq" id="WP_123016086.1">
    <property type="nucleotide sequence ID" value="NZ_AP024911.1"/>
</dbReference>
<feature type="domain" description="GP-PDE" evidence="1">
    <location>
        <begin position="3"/>
        <end position="237"/>
    </location>
</feature>
<comment type="caution">
    <text evidence="2">The sequence shown here is derived from an EMBL/GenBank/DDBJ whole genome shotgun (WGS) entry which is preliminary data.</text>
</comment>
<dbReference type="SUPFAM" id="SSF51695">
    <property type="entry name" value="PLC-like phosphodiesterases"/>
    <property type="match status" value="1"/>
</dbReference>
<dbReference type="InterPro" id="IPR017946">
    <property type="entry name" value="PLC-like_Pdiesterase_TIM-brl"/>
</dbReference>
<gene>
    <name evidence="2" type="ORF">ACFODT_09265</name>
</gene>
<evidence type="ECO:0000259" key="1">
    <source>
        <dbReference type="PROSITE" id="PS51704"/>
    </source>
</evidence>
<dbReference type="PANTHER" id="PTHR46211:SF1">
    <property type="entry name" value="GLYCEROPHOSPHODIESTER PHOSPHODIESTERASE, CYTOPLASMIC"/>
    <property type="match status" value="1"/>
</dbReference>
<organism evidence="2 3">
    <name type="scientific">Vibrio zhugei</name>
    <dbReference type="NCBI Taxonomy" id="2479546"/>
    <lineage>
        <taxon>Bacteria</taxon>
        <taxon>Pseudomonadati</taxon>
        <taxon>Pseudomonadota</taxon>
        <taxon>Gammaproteobacteria</taxon>
        <taxon>Vibrionales</taxon>
        <taxon>Vibrionaceae</taxon>
        <taxon>Vibrio</taxon>
    </lineage>
</organism>
<dbReference type="EMBL" id="JBHRSE010000060">
    <property type="protein sequence ID" value="MFC3024015.1"/>
    <property type="molecule type" value="Genomic_DNA"/>
</dbReference>
<dbReference type="Proteomes" id="UP001595384">
    <property type="component" value="Unassembled WGS sequence"/>
</dbReference>
<protein>
    <submittedName>
        <fullName evidence="2">Glycerophosphodiester phosphodiesterase family protein</fullName>
    </submittedName>
</protein>
<proteinExistence type="predicted"/>
<name>A0ABV7CC12_9VIBR</name>
<accession>A0ABV7CC12</accession>
<dbReference type="PANTHER" id="PTHR46211">
    <property type="entry name" value="GLYCEROPHOSPHORYL DIESTER PHOSPHODIESTERASE"/>
    <property type="match status" value="1"/>
</dbReference>
<dbReference type="InterPro" id="IPR030395">
    <property type="entry name" value="GP_PDE_dom"/>
</dbReference>
<keyword evidence="3" id="KW-1185">Reference proteome</keyword>
<dbReference type="Pfam" id="PF03009">
    <property type="entry name" value="GDPD"/>
    <property type="match status" value="1"/>
</dbReference>